<reference evidence="1 2" key="1">
    <citation type="submission" date="2014-03" db="EMBL/GenBank/DDBJ databases">
        <title>Draft Genome of Photorhabdus temperata Meg1.</title>
        <authorList>
            <person name="Hurst S.G.IV."/>
            <person name="Morris K."/>
            <person name="Thomas K."/>
            <person name="Tisa L.S."/>
        </authorList>
    </citation>
    <scope>NUCLEOTIDE SEQUENCE [LARGE SCALE GENOMIC DNA]</scope>
    <source>
        <strain evidence="1 2">Meg1</strain>
    </source>
</reference>
<sequence length="75" mass="8791">MGNKIELLPCPFCGSKDVGVFRQYEDDCPYRSSIVRCFNCDAQTAQFINDDIRSQNKMAIRAWNRRKNNDKQRTI</sequence>
<evidence type="ECO:0000313" key="2">
    <source>
        <dbReference type="Proteomes" id="UP000028002"/>
    </source>
</evidence>
<proteinExistence type="predicted"/>
<evidence type="ECO:0000313" key="1">
    <source>
        <dbReference type="EMBL" id="KER01077.1"/>
    </source>
</evidence>
<dbReference type="Pfam" id="PF14354">
    <property type="entry name" value="Lar_restr_allev"/>
    <property type="match status" value="1"/>
</dbReference>
<protein>
    <submittedName>
        <fullName evidence="1">Restriction alleviation protein, Lar family</fullName>
    </submittedName>
</protein>
<dbReference type="InterPro" id="IPR019908">
    <property type="entry name" value="Toxin_RalR"/>
</dbReference>
<dbReference type="NCBIfam" id="TIGR03655">
    <property type="entry name" value="anti_R_Lar"/>
    <property type="match status" value="1"/>
</dbReference>
<name>A0A081RQX4_PHOTE</name>
<dbReference type="RefSeq" id="WP_021326259.1">
    <property type="nucleotide sequence ID" value="NZ_CAWLUD010000108.1"/>
</dbReference>
<dbReference type="Proteomes" id="UP000028002">
    <property type="component" value="Unassembled WGS sequence"/>
</dbReference>
<dbReference type="AlphaFoldDB" id="A0A081RQX4"/>
<gene>
    <name evidence="1" type="ORF">MEG1DRAFT_04348</name>
</gene>
<organism evidence="1 2">
    <name type="scientific">Photorhabdus temperata subsp. temperata Meg1</name>
    <dbReference type="NCBI Taxonomy" id="1393735"/>
    <lineage>
        <taxon>Bacteria</taxon>
        <taxon>Pseudomonadati</taxon>
        <taxon>Pseudomonadota</taxon>
        <taxon>Gammaproteobacteria</taxon>
        <taxon>Enterobacterales</taxon>
        <taxon>Morganellaceae</taxon>
        <taxon>Photorhabdus</taxon>
    </lineage>
</organism>
<comment type="caution">
    <text evidence="1">The sequence shown here is derived from an EMBL/GenBank/DDBJ whole genome shotgun (WGS) entry which is preliminary data.</text>
</comment>
<accession>A0A081RQX4</accession>
<dbReference type="EMBL" id="JGVH01000108">
    <property type="protein sequence ID" value="KER01077.1"/>
    <property type="molecule type" value="Genomic_DNA"/>
</dbReference>